<dbReference type="Proteomes" id="UP000518206">
    <property type="component" value="Unassembled WGS sequence"/>
</dbReference>
<accession>A0A7W4UJA4</accession>
<protein>
    <submittedName>
        <fullName evidence="1">Uncharacterized protein</fullName>
    </submittedName>
</protein>
<comment type="caution">
    <text evidence="1">The sequence shown here is derived from an EMBL/GenBank/DDBJ whole genome shotgun (WGS) entry which is preliminary data.</text>
</comment>
<evidence type="ECO:0000313" key="1">
    <source>
        <dbReference type="EMBL" id="MBB2925221.1"/>
    </source>
</evidence>
<organism evidence="1 2">
    <name type="scientific">Cellulomonas cellasea</name>
    <dbReference type="NCBI Taxonomy" id="43670"/>
    <lineage>
        <taxon>Bacteria</taxon>
        <taxon>Bacillati</taxon>
        <taxon>Actinomycetota</taxon>
        <taxon>Actinomycetes</taxon>
        <taxon>Micrococcales</taxon>
        <taxon>Cellulomonadaceae</taxon>
        <taxon>Cellulomonas</taxon>
    </lineage>
</organism>
<proteinExistence type="predicted"/>
<evidence type="ECO:0000313" key="2">
    <source>
        <dbReference type="Proteomes" id="UP000518206"/>
    </source>
</evidence>
<reference evidence="1 2" key="2">
    <citation type="submission" date="2020-08" db="EMBL/GenBank/DDBJ databases">
        <authorList>
            <person name="Partida-Martinez L."/>
            <person name="Huntemann M."/>
            <person name="Clum A."/>
            <person name="Wang J."/>
            <person name="Palaniappan K."/>
            <person name="Ritter S."/>
            <person name="Chen I.-M."/>
            <person name="Stamatis D."/>
            <person name="Reddy T."/>
            <person name="O'Malley R."/>
            <person name="Daum C."/>
            <person name="Shapiro N."/>
            <person name="Ivanova N."/>
            <person name="Kyrpides N."/>
            <person name="Woyke T."/>
        </authorList>
    </citation>
    <scope>NUCLEOTIDE SEQUENCE [LARGE SCALE GENOMIC DNA]</scope>
    <source>
        <strain evidence="1 2">RAS26</strain>
    </source>
</reference>
<name>A0A7W4UJA4_9CELL</name>
<sequence>MRVPLPVQSISEDPPPRVAWQWACVPRLDAGRSTWNDFLGSG</sequence>
<dbReference type="EMBL" id="JACHVX010000008">
    <property type="protein sequence ID" value="MBB2925221.1"/>
    <property type="molecule type" value="Genomic_DNA"/>
</dbReference>
<dbReference type="AlphaFoldDB" id="A0A7W4UJA4"/>
<gene>
    <name evidence="1" type="ORF">FHR80_004161</name>
</gene>
<reference evidence="1 2" key="1">
    <citation type="submission" date="2020-08" db="EMBL/GenBank/DDBJ databases">
        <title>The Agave Microbiome: Exploring the role of microbial communities in plant adaptations to desert environments.</title>
        <authorList>
            <person name="Partida-Martinez L.P."/>
        </authorList>
    </citation>
    <scope>NUCLEOTIDE SEQUENCE [LARGE SCALE GENOMIC DNA]</scope>
    <source>
        <strain evidence="1 2">RAS26</strain>
    </source>
</reference>